<dbReference type="Proteomes" id="UP000579281">
    <property type="component" value="Unassembled WGS sequence"/>
</dbReference>
<dbReference type="RefSeq" id="WP_184308546.1">
    <property type="nucleotide sequence ID" value="NZ_JACHEN010000004.1"/>
</dbReference>
<name>A0A841KLW9_9FIRM</name>
<comment type="caution">
    <text evidence="1">The sequence shown here is derived from an EMBL/GenBank/DDBJ whole genome shotgun (WGS) entry which is preliminary data.</text>
</comment>
<dbReference type="AlphaFoldDB" id="A0A841KLW9"/>
<evidence type="ECO:0000313" key="2">
    <source>
        <dbReference type="Proteomes" id="UP000579281"/>
    </source>
</evidence>
<evidence type="ECO:0000313" key="1">
    <source>
        <dbReference type="EMBL" id="MBB6214814.1"/>
    </source>
</evidence>
<gene>
    <name evidence="1" type="ORF">HNQ80_000899</name>
</gene>
<reference evidence="1 2" key="1">
    <citation type="submission" date="2020-08" db="EMBL/GenBank/DDBJ databases">
        <title>Genomic Encyclopedia of Type Strains, Phase IV (KMG-IV): sequencing the most valuable type-strain genomes for metagenomic binning, comparative biology and taxonomic classification.</title>
        <authorList>
            <person name="Goeker M."/>
        </authorList>
    </citation>
    <scope>NUCLEOTIDE SEQUENCE [LARGE SCALE GENOMIC DNA]</scope>
    <source>
        <strain evidence="1 2">DSM 103526</strain>
    </source>
</reference>
<proteinExistence type="predicted"/>
<accession>A0A841KLW9</accession>
<organism evidence="1 2">
    <name type="scientific">Anaerosolibacter carboniphilus</name>
    <dbReference type="NCBI Taxonomy" id="1417629"/>
    <lineage>
        <taxon>Bacteria</taxon>
        <taxon>Bacillati</taxon>
        <taxon>Bacillota</taxon>
        <taxon>Clostridia</taxon>
        <taxon>Peptostreptococcales</taxon>
        <taxon>Thermotaleaceae</taxon>
        <taxon>Anaerosolibacter</taxon>
    </lineage>
</organism>
<dbReference type="EMBL" id="JACHEN010000004">
    <property type="protein sequence ID" value="MBB6214814.1"/>
    <property type="molecule type" value="Genomic_DNA"/>
</dbReference>
<keyword evidence="2" id="KW-1185">Reference proteome</keyword>
<sequence>MIQWNNLDMILTSSMKTMKFFSHNHKGVEYRNMDDENSVSLFDGNIIEYDMDMDEQGNLGMALLDNAGKLYYFFYDGRKWSTYDIHHFNLLFEEIKDLRIRFSMNDPIVIFSSRSHSNSNQWSISIFQKIEKNWKKTILTKVYLSANVVPYTITKDRKDNLYLVYLSNHNIVYDINLKVFHQQSQTWSDPIFLSNCIFIKYFHMDSLIDSLGGIHLIWIDKYKKNYCIKYTYRGSLKGTQSNPSIIMEFTEPLIWSHFYMSQQSIHIYGFIKDRVYRTSKQLKNTLGLSKWQQPIELDFDYDHLTLYRSLGNKKGYLANFILTSTEDDYRPIQIDEIEESSKNDFIKLTNHQNMEIQDHIVKKNHLESLDSYSDENKDLLRYKAELFKKNQQIEINQGLVKSLQGEVSFMKEEIRVLQDQHKKSIQLLNDTTDKYKKLHELLNQHNQIFESRLSQLDTSELKRKLEMLSQEIQKNRSDVLECLTSNKELREAVETLQQAGFFRKIFS</sequence>
<protein>
    <submittedName>
        <fullName evidence="1">Uncharacterized protein</fullName>
    </submittedName>
</protein>